<proteinExistence type="predicted"/>
<comment type="caution">
    <text evidence="1">The sequence shown here is derived from an EMBL/GenBank/DDBJ whole genome shotgun (WGS) entry which is preliminary data.</text>
</comment>
<evidence type="ECO:0000313" key="2">
    <source>
        <dbReference type="Proteomes" id="UP001312908"/>
    </source>
</evidence>
<keyword evidence="2" id="KW-1185">Reference proteome</keyword>
<name>A0ABU7U0N4_9PROT</name>
<dbReference type="EMBL" id="JAWJZY010000002">
    <property type="protein sequence ID" value="MEE8658444.1"/>
    <property type="molecule type" value="Genomic_DNA"/>
</dbReference>
<dbReference type="Proteomes" id="UP001312908">
    <property type="component" value="Unassembled WGS sequence"/>
</dbReference>
<gene>
    <name evidence="1" type="ORF">DOFOFD_05410</name>
</gene>
<accession>A0ABU7U0N4</accession>
<organism evidence="1 2">
    <name type="scientific">Sorlinia euscelidii</name>
    <dbReference type="NCBI Taxonomy" id="3081148"/>
    <lineage>
        <taxon>Bacteria</taxon>
        <taxon>Pseudomonadati</taxon>
        <taxon>Pseudomonadota</taxon>
        <taxon>Alphaproteobacteria</taxon>
        <taxon>Acetobacterales</taxon>
        <taxon>Acetobacteraceae</taxon>
        <taxon>Sorlinia</taxon>
    </lineage>
</organism>
<protein>
    <submittedName>
        <fullName evidence="1">Uncharacterized protein</fullName>
    </submittedName>
</protein>
<reference evidence="1 2" key="1">
    <citation type="submission" date="2023-10" db="EMBL/GenBank/DDBJ databases">
        <title>Sorlinia euscelidii gen. nov., sp. nov., an acetic acid bacteria isolated from the gut of Euscelidius variegatus emitter.</title>
        <authorList>
            <person name="Michoud G."/>
            <person name="Marasco R."/>
            <person name="Seferji K."/>
            <person name="Gonella E."/>
            <person name="Garuglieri E."/>
            <person name="Alma A."/>
            <person name="Mapelli F."/>
            <person name="Borin S."/>
            <person name="Daffonchio D."/>
            <person name="Crotti E."/>
        </authorList>
    </citation>
    <scope>NUCLEOTIDE SEQUENCE [LARGE SCALE GENOMIC DNA]</scope>
    <source>
        <strain evidence="1 2">EV16P</strain>
    </source>
</reference>
<evidence type="ECO:0000313" key="1">
    <source>
        <dbReference type="EMBL" id="MEE8658444.1"/>
    </source>
</evidence>
<sequence length="106" mass="11664">MRLTSNARFFISAKSRVRGIGVIAIDPDASGLNATPHTEACVRITAPHASAQTIFRVIGDGEGFLFRFKGCHGEDRAKNLLLEDSHFVMTLEDRRLNVETIIQPVA</sequence>